<dbReference type="PANTHER" id="PTHR10357:SF216">
    <property type="entry name" value="MALTOOLIGOSYL TREHALOSE SYNTHASE-RELATED"/>
    <property type="match status" value="1"/>
</dbReference>
<organism evidence="2 3">
    <name type="scientific">Speluncibacter jeojiensis</name>
    <dbReference type="NCBI Taxonomy" id="2710754"/>
    <lineage>
        <taxon>Bacteria</taxon>
        <taxon>Bacillati</taxon>
        <taxon>Actinomycetota</taxon>
        <taxon>Actinomycetes</taxon>
        <taxon>Mycobacteriales</taxon>
        <taxon>Speluncibacteraceae</taxon>
        <taxon>Speluncibacter</taxon>
    </lineage>
</organism>
<feature type="domain" description="Glycosyl hydrolase family 13 catalytic" evidence="1">
    <location>
        <begin position="4"/>
        <end position="413"/>
    </location>
</feature>
<dbReference type="Gene3D" id="3.30.1590.10">
    <property type="entry name" value="Maltooligosyl trehalose synthase, domain 2"/>
    <property type="match status" value="1"/>
</dbReference>
<dbReference type="InterPro" id="IPR013797">
    <property type="entry name" value="Maltooligo_trehalose_synth_4"/>
</dbReference>
<protein>
    <submittedName>
        <fullName evidence="2">Malto-oligosyltrehalose synthase</fullName>
    </submittedName>
</protein>
<dbReference type="NCBIfam" id="TIGR02401">
    <property type="entry name" value="trehalose_TreY"/>
    <property type="match status" value="1"/>
</dbReference>
<keyword evidence="3" id="KW-1185">Reference proteome</keyword>
<dbReference type="Pfam" id="PF00128">
    <property type="entry name" value="Alpha-amylase"/>
    <property type="match status" value="1"/>
</dbReference>
<dbReference type="InterPro" id="IPR017853">
    <property type="entry name" value="GH"/>
</dbReference>
<dbReference type="GO" id="GO:0047470">
    <property type="term" value="F:(1,4)-alpha-D-glucan 1-alpha-D-glucosylmutase activity"/>
    <property type="evidence" value="ECO:0007669"/>
    <property type="project" value="TreeGrafter"/>
</dbReference>
<dbReference type="GO" id="GO:0030980">
    <property type="term" value="P:alpha-glucan catabolic process"/>
    <property type="evidence" value="ECO:0007669"/>
    <property type="project" value="TreeGrafter"/>
</dbReference>
<gene>
    <name evidence="2" type="primary">treY</name>
    <name evidence="2" type="ORF">NVS88_02795</name>
</gene>
<dbReference type="Gene3D" id="3.20.20.80">
    <property type="entry name" value="Glycosidases"/>
    <property type="match status" value="1"/>
</dbReference>
<dbReference type="Gene3D" id="1.10.10.470">
    <property type="entry name" value="Maltooligosyl trehalose synthase, domain 4"/>
    <property type="match status" value="1"/>
</dbReference>
<name>A0A9X4LXM3_9ACTN</name>
<dbReference type="SUPFAM" id="SSF51445">
    <property type="entry name" value="(Trans)glycosidases"/>
    <property type="match status" value="1"/>
</dbReference>
<dbReference type="PANTHER" id="PTHR10357">
    <property type="entry name" value="ALPHA-AMYLASE FAMILY MEMBER"/>
    <property type="match status" value="1"/>
</dbReference>
<dbReference type="SMART" id="SM00642">
    <property type="entry name" value="Aamy"/>
    <property type="match status" value="1"/>
</dbReference>
<dbReference type="AlphaFoldDB" id="A0A9X4LXM3"/>
<comment type="caution">
    <text evidence="2">The sequence shown here is derived from an EMBL/GenBank/DDBJ whole genome shotgun (WGS) entry which is preliminary data.</text>
</comment>
<dbReference type="InterPro" id="IPR012767">
    <property type="entry name" value="Trehalose_TreY"/>
</dbReference>
<evidence type="ECO:0000313" key="3">
    <source>
        <dbReference type="Proteomes" id="UP001152755"/>
    </source>
</evidence>
<dbReference type="Proteomes" id="UP001152755">
    <property type="component" value="Unassembled WGS sequence"/>
</dbReference>
<accession>A0A9X4LXM3</accession>
<sequence>MRALTATYRLQLRAHGMTLDAAADLVDYLDTLGVSHLYVSPVLTAVAGSAHGYDVTDPTAVDPALGGREALVRLSNRLRERSMGLIVDIVPNHLGVARPRQNRWWWDVLRHGRDSPYAHWFDLDWAAGDGRLLLPALDGDRSDLRIDRTGPEPLLAVGTLRFPTIPGTDTGTAEQVHRRQPYRLVDWREHRCGYRRFLDVNELAALRQEDPAVFDATHAQLATWVRDDLIDGVRVDHVDGLSDPAGYLTRLRALLGRDRRLFVEKILAPGETLDPSWPVDGTTGYDALRTVCGVFVDPAGEPGLTALSHDLPGTGGPYADAHARWYRDLCVDRARKVLGTSLSPDVNRLLRRCGRADERAGSALIEVVGASTVTDSLADAVDRVGRDHPELDGPLTELAAALVTDGSAATEVRRLCVGAGAKGVEDGAFYVATRLASLAELGGAPDRFGVTAAEFHLDQAWRARRHPLTMTTLSTHDTKRGEDVRARIGVLSQFPQLWSRCVTEWEQLAPSPEHGIGTLLWQTMFGTWPTDGEITGEYRSRLHAFARKAGRETATHSSWERVDVAFETLVEHWLDAVLGGPVAGSMTVLVRDLEPHTRADAVGQKLLQLCGPGVPDVYQGTELWEDSLVDPDNRRAVDFDRRRELVRELRVIGPGHPAVKLWVTRTALRLRRERPDSFVRGTYRPLVATGPHATELIGFARGAPGLSPDVIALATRHTLRRGDRPWGATAVALPPGTWTDRLTDVPYTGRLLARELTLPVALLVRE</sequence>
<proteinExistence type="predicted"/>
<dbReference type="EMBL" id="JANRHA010000001">
    <property type="protein sequence ID" value="MDG3013481.1"/>
    <property type="molecule type" value="Genomic_DNA"/>
</dbReference>
<dbReference type="CDD" id="cd11336">
    <property type="entry name" value="AmyAc_MTSase"/>
    <property type="match status" value="1"/>
</dbReference>
<reference evidence="2" key="1">
    <citation type="submission" date="2022-08" db="EMBL/GenBank/DDBJ databases">
        <title>Genome analysis of Corynebacteriales strain.</title>
        <authorList>
            <person name="Lee S.D."/>
        </authorList>
    </citation>
    <scope>NUCLEOTIDE SEQUENCE</scope>
    <source>
        <strain evidence="2">D3-21</strain>
    </source>
</reference>
<evidence type="ECO:0000259" key="1">
    <source>
        <dbReference type="SMART" id="SM00642"/>
    </source>
</evidence>
<dbReference type="RefSeq" id="WP_332519208.1">
    <property type="nucleotide sequence ID" value="NZ_JANRHA010000001.1"/>
</dbReference>
<dbReference type="InterPro" id="IPR006047">
    <property type="entry name" value="GH13_cat_dom"/>
</dbReference>
<evidence type="ECO:0000313" key="2">
    <source>
        <dbReference type="EMBL" id="MDG3013481.1"/>
    </source>
</evidence>
<dbReference type="GO" id="GO:0005992">
    <property type="term" value="P:trehalose biosynthetic process"/>
    <property type="evidence" value="ECO:0007669"/>
    <property type="project" value="TreeGrafter"/>
</dbReference>
<dbReference type="Gene3D" id="1.10.150.200">
    <property type="entry name" value="Maltooligosyl trehalose synthase, domain 3"/>
    <property type="match status" value="1"/>
</dbReference>